<dbReference type="PIRSF" id="PIRSF006603">
    <property type="entry name" value="DinF"/>
    <property type="match status" value="1"/>
</dbReference>
<keyword evidence="5" id="KW-1003">Cell membrane</keyword>
<evidence type="ECO:0000256" key="5">
    <source>
        <dbReference type="ARBA" id="ARBA00022475"/>
    </source>
</evidence>
<keyword evidence="8 10" id="KW-0472">Membrane</keyword>
<dbReference type="AlphaFoldDB" id="A0A133NJY6"/>
<dbReference type="GO" id="GO:0046677">
    <property type="term" value="P:response to antibiotic"/>
    <property type="evidence" value="ECO:0007669"/>
    <property type="project" value="UniProtKB-KW"/>
</dbReference>
<dbReference type="RefSeq" id="WP_010680131.1">
    <property type="nucleotide sequence ID" value="NZ_KQ956514.1"/>
</dbReference>
<dbReference type="GO" id="GO:0042910">
    <property type="term" value="F:xenobiotic transmembrane transporter activity"/>
    <property type="evidence" value="ECO:0007669"/>
    <property type="project" value="InterPro"/>
</dbReference>
<dbReference type="PATRIC" id="fig|134605.3.peg.359"/>
<reference evidence="12" key="1">
    <citation type="submission" date="2016-01" db="EMBL/GenBank/DDBJ databases">
        <authorList>
            <person name="Mitreva M."/>
            <person name="Pepin K.H."/>
            <person name="Mihindukulasuriya K.A."/>
            <person name="Fulton R."/>
            <person name="Fronick C."/>
            <person name="O'Laughlin M."/>
            <person name="Miner T."/>
            <person name="Herter B."/>
            <person name="Rosa B.A."/>
            <person name="Cordes M."/>
            <person name="Tomlinson C."/>
            <person name="Wollam A."/>
            <person name="Palsikar V.B."/>
            <person name="Mardis E.R."/>
            <person name="Wilson R.K."/>
        </authorList>
    </citation>
    <scope>NUCLEOTIDE SEQUENCE [LARGE SCALE GENOMIC DNA]</scope>
    <source>
        <strain evidence="12">CMW8396</strain>
    </source>
</reference>
<feature type="transmembrane region" description="Helical" evidence="10">
    <location>
        <begin position="349"/>
        <end position="369"/>
    </location>
</feature>
<keyword evidence="6 10" id="KW-0812">Transmembrane</keyword>
<name>A0A133NJY6_9FUSO</name>
<keyword evidence="9" id="KW-0046">Antibiotic resistance</keyword>
<feature type="transmembrane region" description="Helical" evidence="10">
    <location>
        <begin position="260"/>
        <end position="279"/>
    </location>
</feature>
<sequence length="438" mass="49781">MEKKSINRLFLEYMIPSTTGLLVTALYVIVDSIFIGRGIGQNALASLNIAYPIITVSSAISLMIGMGASTVMTLHAGKKRIRELSLSYVLFFNGFFYLFLIFLVFCFPKFLMELLGSTPEIDNMVKTYISFCSIGLIFLMISTGLNAAVRNLGSPRYAFFSMVMGALCNVILDWLFIFVCGFGIAGAAVATSLGQILSFFLLYCYLRKREIRFSFWPKRFQKQMIEKIFSVGFSSFIMEFAHAVMLVLFNKQFVKYGGEISVAAFCIVASTFYLFRMVFTGLSQGLQPILSYFYGKKDYTFVREAYQKARILSILIGMIGFLICTIWKREIMGMYHSDPDFVSLSANGLFLYVTSMIFVAFNFIVIAYYQSIGDGRRAIFFSFIRSAIFLIPYLYILPIFIGVKGIWLTLTCAEISTTILMLFFEKKNKIQLDRKLLL</sequence>
<dbReference type="InterPro" id="IPR048279">
    <property type="entry name" value="MdtK-like"/>
</dbReference>
<dbReference type="InterPro" id="IPR002528">
    <property type="entry name" value="MATE_fam"/>
</dbReference>
<keyword evidence="4" id="KW-0813">Transport</keyword>
<dbReference type="Pfam" id="PF01554">
    <property type="entry name" value="MatE"/>
    <property type="match status" value="2"/>
</dbReference>
<comment type="similarity">
    <text evidence="2">Belongs to the multi antimicrobial extrusion (MATE) (TC 2.A.66.1) family. MepA subfamily.</text>
</comment>
<dbReference type="GO" id="GO:0015297">
    <property type="term" value="F:antiporter activity"/>
    <property type="evidence" value="ECO:0007669"/>
    <property type="project" value="InterPro"/>
</dbReference>
<evidence type="ECO:0000313" key="12">
    <source>
        <dbReference type="Proteomes" id="UP000070617"/>
    </source>
</evidence>
<dbReference type="STRING" id="134605.HMPREF3206_00358"/>
<dbReference type="EMBL" id="LRPX01000008">
    <property type="protein sequence ID" value="KXA16590.1"/>
    <property type="molecule type" value="Genomic_DNA"/>
</dbReference>
<keyword evidence="7 10" id="KW-1133">Transmembrane helix</keyword>
<evidence type="ECO:0000256" key="9">
    <source>
        <dbReference type="ARBA" id="ARBA00023251"/>
    </source>
</evidence>
<evidence type="ECO:0000256" key="8">
    <source>
        <dbReference type="ARBA" id="ARBA00023136"/>
    </source>
</evidence>
<feature type="transmembrane region" description="Helical" evidence="10">
    <location>
        <begin position="49"/>
        <end position="74"/>
    </location>
</feature>
<feature type="transmembrane region" description="Helical" evidence="10">
    <location>
        <begin position="311"/>
        <end position="329"/>
    </location>
</feature>
<proteinExistence type="inferred from homology"/>
<accession>A0A133NJY6</accession>
<gene>
    <name evidence="11" type="ORF">HMPREF3206_00358</name>
</gene>
<evidence type="ECO:0000313" key="11">
    <source>
        <dbReference type="EMBL" id="KXA16590.1"/>
    </source>
</evidence>
<feature type="transmembrane region" description="Helical" evidence="10">
    <location>
        <begin position="227"/>
        <end position="248"/>
    </location>
</feature>
<dbReference type="PANTHER" id="PTHR43823:SF3">
    <property type="entry name" value="MULTIDRUG EXPORT PROTEIN MEPA"/>
    <property type="match status" value="1"/>
</dbReference>
<dbReference type="GO" id="GO:0005886">
    <property type="term" value="C:plasma membrane"/>
    <property type="evidence" value="ECO:0007669"/>
    <property type="project" value="UniProtKB-SubCell"/>
</dbReference>
<feature type="transmembrane region" description="Helical" evidence="10">
    <location>
        <begin position="125"/>
        <end position="145"/>
    </location>
</feature>
<feature type="transmembrane region" description="Helical" evidence="10">
    <location>
        <begin position="184"/>
        <end position="206"/>
    </location>
</feature>
<organism evidence="11 12">
    <name type="scientific">Fusobacterium equinum</name>
    <dbReference type="NCBI Taxonomy" id="134605"/>
    <lineage>
        <taxon>Bacteria</taxon>
        <taxon>Fusobacteriati</taxon>
        <taxon>Fusobacteriota</taxon>
        <taxon>Fusobacteriia</taxon>
        <taxon>Fusobacteriales</taxon>
        <taxon>Fusobacteriaceae</taxon>
        <taxon>Fusobacterium</taxon>
    </lineage>
</organism>
<dbReference type="CDD" id="cd13143">
    <property type="entry name" value="MATE_MepA_like"/>
    <property type="match status" value="1"/>
</dbReference>
<evidence type="ECO:0000256" key="2">
    <source>
        <dbReference type="ARBA" id="ARBA00008417"/>
    </source>
</evidence>
<comment type="subcellular location">
    <subcellularLocation>
        <location evidence="1">Cell membrane</location>
        <topology evidence="1">Multi-pass membrane protein</topology>
    </subcellularLocation>
</comment>
<evidence type="ECO:0000256" key="3">
    <source>
        <dbReference type="ARBA" id="ARBA00022106"/>
    </source>
</evidence>
<dbReference type="InterPro" id="IPR051327">
    <property type="entry name" value="MATE_MepA_subfamily"/>
</dbReference>
<feature type="transmembrane region" description="Helical" evidence="10">
    <location>
        <begin position="86"/>
        <end position="105"/>
    </location>
</feature>
<comment type="caution">
    <text evidence="11">The sequence shown here is derived from an EMBL/GenBank/DDBJ whole genome shotgun (WGS) entry which is preliminary data.</text>
</comment>
<evidence type="ECO:0000256" key="7">
    <source>
        <dbReference type="ARBA" id="ARBA00022989"/>
    </source>
</evidence>
<feature type="transmembrane region" description="Helical" evidence="10">
    <location>
        <begin position="157"/>
        <end position="178"/>
    </location>
</feature>
<feature type="transmembrane region" description="Helical" evidence="10">
    <location>
        <begin position="378"/>
        <end position="400"/>
    </location>
</feature>
<feature type="transmembrane region" description="Helical" evidence="10">
    <location>
        <begin position="9"/>
        <end position="29"/>
    </location>
</feature>
<evidence type="ECO:0000256" key="1">
    <source>
        <dbReference type="ARBA" id="ARBA00004651"/>
    </source>
</evidence>
<protein>
    <recommendedName>
        <fullName evidence="3">Multidrug export protein MepA</fullName>
    </recommendedName>
</protein>
<keyword evidence="12" id="KW-1185">Reference proteome</keyword>
<dbReference type="NCBIfam" id="TIGR00797">
    <property type="entry name" value="matE"/>
    <property type="match status" value="1"/>
</dbReference>
<dbReference type="Proteomes" id="UP000070617">
    <property type="component" value="Unassembled WGS sequence"/>
</dbReference>
<evidence type="ECO:0000256" key="6">
    <source>
        <dbReference type="ARBA" id="ARBA00022692"/>
    </source>
</evidence>
<evidence type="ECO:0000256" key="4">
    <source>
        <dbReference type="ARBA" id="ARBA00022448"/>
    </source>
</evidence>
<dbReference type="PANTHER" id="PTHR43823">
    <property type="entry name" value="SPORULATION PROTEIN YKVU"/>
    <property type="match status" value="1"/>
</dbReference>
<dbReference type="InterPro" id="IPR045070">
    <property type="entry name" value="MATE_MepA-like"/>
</dbReference>
<evidence type="ECO:0000256" key="10">
    <source>
        <dbReference type="SAM" id="Phobius"/>
    </source>
</evidence>
<feature type="transmembrane region" description="Helical" evidence="10">
    <location>
        <begin position="406"/>
        <end position="424"/>
    </location>
</feature>